<keyword evidence="2" id="KW-0732">Signal</keyword>
<evidence type="ECO:0008006" key="5">
    <source>
        <dbReference type="Google" id="ProtNLM"/>
    </source>
</evidence>
<feature type="compositionally biased region" description="Low complexity" evidence="1">
    <location>
        <begin position="236"/>
        <end position="283"/>
    </location>
</feature>
<feature type="signal peptide" evidence="2">
    <location>
        <begin position="1"/>
        <end position="31"/>
    </location>
</feature>
<keyword evidence="4" id="KW-1185">Reference proteome</keyword>
<gene>
    <name evidence="3" type="ORF">MNEG_7515</name>
</gene>
<accession>A0A0D2MIE8</accession>
<reference evidence="3 4" key="1">
    <citation type="journal article" date="2013" name="BMC Genomics">
        <title>Reconstruction of the lipid metabolism for the microalga Monoraphidium neglectum from its genome sequence reveals characteristics suitable for biofuel production.</title>
        <authorList>
            <person name="Bogen C."/>
            <person name="Al-Dilaimi A."/>
            <person name="Albersmeier A."/>
            <person name="Wichmann J."/>
            <person name="Grundmann M."/>
            <person name="Rupp O."/>
            <person name="Lauersen K.J."/>
            <person name="Blifernez-Klassen O."/>
            <person name="Kalinowski J."/>
            <person name="Goesmann A."/>
            <person name="Mussgnug J.H."/>
            <person name="Kruse O."/>
        </authorList>
    </citation>
    <scope>NUCLEOTIDE SEQUENCE [LARGE SCALE GENOMIC DNA]</scope>
    <source>
        <strain evidence="3 4">SAG 48.87</strain>
    </source>
</reference>
<dbReference type="GeneID" id="25740391"/>
<evidence type="ECO:0000313" key="4">
    <source>
        <dbReference type="Proteomes" id="UP000054498"/>
    </source>
</evidence>
<proteinExistence type="predicted"/>
<dbReference type="AlphaFoldDB" id="A0A0D2MIE8"/>
<dbReference type="KEGG" id="mng:MNEG_7515"/>
<feature type="chain" id="PRO_5002247784" description="Pherophorin domain-containing protein" evidence="2">
    <location>
        <begin position="32"/>
        <end position="283"/>
    </location>
</feature>
<evidence type="ECO:0000313" key="3">
    <source>
        <dbReference type="EMBL" id="KIZ00447.1"/>
    </source>
</evidence>
<name>A0A0D2MIE8_9CHLO</name>
<evidence type="ECO:0000256" key="2">
    <source>
        <dbReference type="SAM" id="SignalP"/>
    </source>
</evidence>
<protein>
    <recommendedName>
        <fullName evidence="5">Pherophorin domain-containing protein</fullName>
    </recommendedName>
</protein>
<feature type="region of interest" description="Disordered" evidence="1">
    <location>
        <begin position="228"/>
        <end position="283"/>
    </location>
</feature>
<evidence type="ECO:0000256" key="1">
    <source>
        <dbReference type="SAM" id="MobiDB-lite"/>
    </source>
</evidence>
<sequence>MAPGSQQPGCRQAVLALLLLVVVAPAQFAAAQTCYPGDLSTSSSNFDVQFSSKVLNTTLSYIKKPKTTYNRFCFSINAASPCNSSAICCKGSTVTRLSGVSFEIDPTCIVKGFTSNFSLSTADGASAKSAFGFKINKASKSAAANIRLVPNANTAKALGSTVVCINLPAVSNLCSTVDRLCGASACKVNVTTSKFKPAGLVKPKSLPCCLKGAVNILPVAVIVISGSSSRSKNGQHHSQQQQPQQEQKQTAALAAAAAAAAAAASRSNNSSNTRQQQQQEQHA</sequence>
<dbReference type="EMBL" id="KK101554">
    <property type="protein sequence ID" value="KIZ00447.1"/>
    <property type="molecule type" value="Genomic_DNA"/>
</dbReference>
<organism evidence="3 4">
    <name type="scientific">Monoraphidium neglectum</name>
    <dbReference type="NCBI Taxonomy" id="145388"/>
    <lineage>
        <taxon>Eukaryota</taxon>
        <taxon>Viridiplantae</taxon>
        <taxon>Chlorophyta</taxon>
        <taxon>core chlorophytes</taxon>
        <taxon>Chlorophyceae</taxon>
        <taxon>CS clade</taxon>
        <taxon>Sphaeropleales</taxon>
        <taxon>Selenastraceae</taxon>
        <taxon>Monoraphidium</taxon>
    </lineage>
</organism>
<dbReference type="Proteomes" id="UP000054498">
    <property type="component" value="Unassembled WGS sequence"/>
</dbReference>
<dbReference type="RefSeq" id="XP_013899466.1">
    <property type="nucleotide sequence ID" value="XM_014044012.1"/>
</dbReference>